<dbReference type="Proteomes" id="UP000054279">
    <property type="component" value="Unassembled WGS sequence"/>
</dbReference>
<organism evidence="1 2">
    <name type="scientific">Sphaerobolus stellatus (strain SS14)</name>
    <dbReference type="NCBI Taxonomy" id="990650"/>
    <lineage>
        <taxon>Eukaryota</taxon>
        <taxon>Fungi</taxon>
        <taxon>Dikarya</taxon>
        <taxon>Basidiomycota</taxon>
        <taxon>Agaricomycotina</taxon>
        <taxon>Agaricomycetes</taxon>
        <taxon>Phallomycetidae</taxon>
        <taxon>Geastrales</taxon>
        <taxon>Sphaerobolaceae</taxon>
        <taxon>Sphaerobolus</taxon>
    </lineage>
</organism>
<evidence type="ECO:0000313" key="1">
    <source>
        <dbReference type="EMBL" id="KIJ22612.1"/>
    </source>
</evidence>
<dbReference type="EMBL" id="KN838070">
    <property type="protein sequence ID" value="KIJ22612.1"/>
    <property type="molecule type" value="Genomic_DNA"/>
</dbReference>
<sequence length="230" mass="24644">MNLTLEALRKLFPKLPCTSFITRIKDAREVVKLGINSSAADQPKCQAPGTCSTEEGCFLGAFLATLKPLSRLFFQAEAQRRRSQRPPQIKHASVVPIVPVVAQTAVSIVLQTSATVISQPAVPTASQISVTAVSQPAVSTVSQTPFPVAAQSPDANLPPNPALVDQRFEWGHIRKNPHGADDRGNPLGSLVYTNGFIAGKEYTQVIEWHKPSSAETSSALGSTIPIVRMP</sequence>
<accession>A0A0C9U0U4</accession>
<dbReference type="AlphaFoldDB" id="A0A0C9U0U4"/>
<gene>
    <name evidence="1" type="ORF">M422DRAFT_276933</name>
</gene>
<dbReference type="HOGENOM" id="CLU_1205432_0_0_1"/>
<keyword evidence="2" id="KW-1185">Reference proteome</keyword>
<evidence type="ECO:0000313" key="2">
    <source>
        <dbReference type="Proteomes" id="UP000054279"/>
    </source>
</evidence>
<proteinExistence type="predicted"/>
<reference evidence="1 2" key="1">
    <citation type="submission" date="2014-06" db="EMBL/GenBank/DDBJ databases">
        <title>Evolutionary Origins and Diversification of the Mycorrhizal Mutualists.</title>
        <authorList>
            <consortium name="DOE Joint Genome Institute"/>
            <consortium name="Mycorrhizal Genomics Consortium"/>
            <person name="Kohler A."/>
            <person name="Kuo A."/>
            <person name="Nagy L.G."/>
            <person name="Floudas D."/>
            <person name="Copeland A."/>
            <person name="Barry K.W."/>
            <person name="Cichocki N."/>
            <person name="Veneault-Fourrey C."/>
            <person name="LaButti K."/>
            <person name="Lindquist E.A."/>
            <person name="Lipzen A."/>
            <person name="Lundell T."/>
            <person name="Morin E."/>
            <person name="Murat C."/>
            <person name="Riley R."/>
            <person name="Ohm R."/>
            <person name="Sun H."/>
            <person name="Tunlid A."/>
            <person name="Henrissat B."/>
            <person name="Grigoriev I.V."/>
            <person name="Hibbett D.S."/>
            <person name="Martin F."/>
        </authorList>
    </citation>
    <scope>NUCLEOTIDE SEQUENCE [LARGE SCALE GENOMIC DNA]</scope>
    <source>
        <strain evidence="1 2">SS14</strain>
    </source>
</reference>
<name>A0A0C9U0U4_SPHS4</name>
<protein>
    <submittedName>
        <fullName evidence="1">Unplaced genomic scaffold SPHSTscaffold_995, whole genome shotgun sequence</fullName>
    </submittedName>
</protein>